<dbReference type="AlphaFoldDB" id="A0A0H5Q6I6"/>
<reference evidence="1" key="2">
    <citation type="submission" date="2015-07" db="EMBL/GenBank/DDBJ databases">
        <title>Plasmids, circular viruses and viroids from rat gut.</title>
        <authorList>
            <person name="Jorgensen T.J."/>
            <person name="Hansen M.A."/>
            <person name="Xu Z."/>
            <person name="Tabak M.A."/>
            <person name="Sorensen S.J."/>
            <person name="Hansen L.H."/>
        </authorList>
    </citation>
    <scope>NUCLEOTIDE SEQUENCE</scope>
    <source>
        <strain evidence="1">RGFK1615</strain>
    </source>
</reference>
<sequence length="50" mass="6127">MSHHRKIYIEIDGTMIEFGYVRITNDDEVLSIWIDHMMKLFHPEYTEEEL</sequence>
<dbReference type="EMBL" id="LN854125">
    <property type="protein sequence ID" value="CRY97513.1"/>
    <property type="molecule type" value="Genomic_DNA"/>
</dbReference>
<evidence type="ECO:0000313" key="1">
    <source>
        <dbReference type="EMBL" id="CRY97513.1"/>
    </source>
</evidence>
<protein>
    <submittedName>
        <fullName evidence="1">Uncharacterized protein</fullName>
    </submittedName>
</protein>
<accession>A0A0H5Q6I6</accession>
<reference evidence="1" key="1">
    <citation type="submission" date="2015-06" db="EMBL/GenBank/DDBJ databases">
        <authorList>
            <person name="Joergensen T."/>
        </authorList>
    </citation>
    <scope>NUCLEOTIDE SEQUENCE</scope>
    <source>
        <strain evidence="1">RGFK1615</strain>
    </source>
</reference>
<proteinExistence type="predicted"/>
<name>A0A0H5Q6I6_9ZZZZ</name>
<organism evidence="1">
    <name type="scientific">uncultured prokaryote</name>
    <dbReference type="NCBI Taxonomy" id="198431"/>
    <lineage>
        <taxon>unclassified sequences</taxon>
        <taxon>environmental samples</taxon>
    </lineage>
</organism>